<name>A0A7J7FYA4_CAMSI</name>
<keyword evidence="1" id="KW-0175">Coiled coil</keyword>
<evidence type="ECO:0000256" key="2">
    <source>
        <dbReference type="SAM" id="MobiDB-lite"/>
    </source>
</evidence>
<dbReference type="PANTHER" id="PTHR34946:SF2">
    <property type="entry name" value="OS04G0386300 PROTEIN"/>
    <property type="match status" value="1"/>
</dbReference>
<evidence type="ECO:0000313" key="3">
    <source>
        <dbReference type="EMBL" id="KAF5932951.1"/>
    </source>
</evidence>
<dbReference type="GO" id="GO:0009630">
    <property type="term" value="P:gravitropism"/>
    <property type="evidence" value="ECO:0007669"/>
    <property type="project" value="TreeGrafter"/>
</dbReference>
<proteinExistence type="predicted"/>
<accession>A0A7J7FYA4</accession>
<dbReference type="GO" id="GO:0005634">
    <property type="term" value="C:nucleus"/>
    <property type="evidence" value="ECO:0007669"/>
    <property type="project" value="TreeGrafter"/>
</dbReference>
<evidence type="ECO:0000256" key="1">
    <source>
        <dbReference type="SAM" id="Coils"/>
    </source>
</evidence>
<dbReference type="EMBL" id="JACBKZ010000014">
    <property type="protein sequence ID" value="KAF5932951.1"/>
    <property type="molecule type" value="Genomic_DNA"/>
</dbReference>
<evidence type="ECO:0000313" key="4">
    <source>
        <dbReference type="Proteomes" id="UP000593564"/>
    </source>
</evidence>
<feature type="compositionally biased region" description="Gly residues" evidence="2">
    <location>
        <begin position="80"/>
        <end position="93"/>
    </location>
</feature>
<feature type="region of interest" description="Disordered" evidence="2">
    <location>
        <begin position="195"/>
        <end position="227"/>
    </location>
</feature>
<comment type="caution">
    <text evidence="3">The sequence shown here is derived from an EMBL/GenBank/DDBJ whole genome shotgun (WGS) entry which is preliminary data.</text>
</comment>
<dbReference type="AlphaFoldDB" id="A0A7J7FYA4"/>
<organism evidence="3 4">
    <name type="scientific">Camellia sinensis</name>
    <name type="common">Tea plant</name>
    <name type="synonym">Thea sinensis</name>
    <dbReference type="NCBI Taxonomy" id="4442"/>
    <lineage>
        <taxon>Eukaryota</taxon>
        <taxon>Viridiplantae</taxon>
        <taxon>Streptophyta</taxon>
        <taxon>Embryophyta</taxon>
        <taxon>Tracheophyta</taxon>
        <taxon>Spermatophyta</taxon>
        <taxon>Magnoliopsida</taxon>
        <taxon>eudicotyledons</taxon>
        <taxon>Gunneridae</taxon>
        <taxon>Pentapetalae</taxon>
        <taxon>asterids</taxon>
        <taxon>Ericales</taxon>
        <taxon>Theaceae</taxon>
        <taxon>Camellia</taxon>
    </lineage>
</organism>
<feature type="region of interest" description="Disordered" evidence="2">
    <location>
        <begin position="74"/>
        <end position="93"/>
    </location>
</feature>
<reference evidence="4" key="1">
    <citation type="journal article" date="2020" name="Nat. Commun.">
        <title>Genome assembly of wild tea tree DASZ reveals pedigree and selection history of tea varieties.</title>
        <authorList>
            <person name="Zhang W."/>
            <person name="Zhang Y."/>
            <person name="Qiu H."/>
            <person name="Guo Y."/>
            <person name="Wan H."/>
            <person name="Zhang X."/>
            <person name="Scossa F."/>
            <person name="Alseekh S."/>
            <person name="Zhang Q."/>
            <person name="Wang P."/>
            <person name="Xu L."/>
            <person name="Schmidt M.H."/>
            <person name="Jia X."/>
            <person name="Li D."/>
            <person name="Zhu A."/>
            <person name="Guo F."/>
            <person name="Chen W."/>
            <person name="Ni D."/>
            <person name="Usadel B."/>
            <person name="Fernie A.R."/>
            <person name="Wen W."/>
        </authorList>
    </citation>
    <scope>NUCLEOTIDE SEQUENCE [LARGE SCALE GENOMIC DNA]</scope>
    <source>
        <strain evidence="4">cv. G240</strain>
    </source>
</reference>
<feature type="coiled-coil region" evidence="1">
    <location>
        <begin position="292"/>
        <end position="333"/>
    </location>
</feature>
<reference evidence="3 4" key="2">
    <citation type="submission" date="2020-07" db="EMBL/GenBank/DDBJ databases">
        <title>Genome assembly of wild tea tree DASZ reveals pedigree and selection history of tea varieties.</title>
        <authorList>
            <person name="Zhang W."/>
        </authorList>
    </citation>
    <scope>NUCLEOTIDE SEQUENCE [LARGE SCALE GENOMIC DNA]</scope>
    <source>
        <strain evidence="4">cv. G240</strain>
        <tissue evidence="3">Leaf</tissue>
    </source>
</reference>
<dbReference type="Proteomes" id="UP000593564">
    <property type="component" value="Unassembled WGS sequence"/>
</dbReference>
<protein>
    <submittedName>
        <fullName evidence="3">Uncharacterized protein</fullName>
    </submittedName>
</protein>
<gene>
    <name evidence="3" type="ORF">HYC85_029122</name>
</gene>
<keyword evidence="4" id="KW-1185">Reference proteome</keyword>
<sequence>MGIRRANAGFRGTTYAWIPLVQAKAYLGLVVAVVPSKLEDTTDPFGQVPGLHKALQKEPLEGKHALFPFHLYESHRTPRGRGGGGGGGGGRGEGMAVMKVATTVMVVTIETAMMVSWSRPQPMPRICKQGHSLGRNLVCTHVGQAMALSSAAAQAARMQKLRTAYILNTNLCHPHHLSTHIVFCNFSSRMEEQDQKELQLLPPTASSSSSSSLKLIRSAQSDPYDGPSSLDLQLSISVRPIRPPRSSNCVAMKPIGGDYSSDGGCVVEALRWQAAEQIRLAAMEKAYAERVRELSRREMELAQSELTRARDMWERACQEVEKAERMKEKATRRRIDSTSTTTTTTTTCMEITCQSCRQKFRP</sequence>
<dbReference type="PANTHER" id="PTHR34946">
    <property type="entry name" value="OS03G0310200 PROTEIN"/>
    <property type="match status" value="1"/>
</dbReference>